<feature type="compositionally biased region" description="Pro residues" evidence="1">
    <location>
        <begin position="190"/>
        <end position="203"/>
    </location>
</feature>
<reference evidence="2" key="1">
    <citation type="submission" date="2021-02" db="EMBL/GenBank/DDBJ databases">
        <authorList>
            <person name="Nowell W R."/>
        </authorList>
    </citation>
    <scope>NUCLEOTIDE SEQUENCE</scope>
</reference>
<feature type="region of interest" description="Disordered" evidence="1">
    <location>
        <begin position="292"/>
        <end position="370"/>
    </location>
</feature>
<accession>A0A818WUH1</accession>
<feature type="region of interest" description="Disordered" evidence="1">
    <location>
        <begin position="1038"/>
        <end position="1060"/>
    </location>
</feature>
<feature type="compositionally biased region" description="Low complexity" evidence="1">
    <location>
        <begin position="140"/>
        <end position="157"/>
    </location>
</feature>
<feature type="compositionally biased region" description="Polar residues" evidence="1">
    <location>
        <begin position="1411"/>
        <end position="1454"/>
    </location>
</feature>
<feature type="compositionally biased region" description="Low complexity" evidence="1">
    <location>
        <begin position="301"/>
        <end position="318"/>
    </location>
</feature>
<evidence type="ECO:0000313" key="3">
    <source>
        <dbReference type="Proteomes" id="UP000663844"/>
    </source>
</evidence>
<name>A0A818WUH1_9BILA</name>
<protein>
    <submittedName>
        <fullName evidence="2">Uncharacterized protein</fullName>
    </submittedName>
</protein>
<feature type="region of interest" description="Disordered" evidence="1">
    <location>
        <begin position="1364"/>
        <end position="1461"/>
    </location>
</feature>
<feature type="region of interest" description="Disordered" evidence="1">
    <location>
        <begin position="1178"/>
        <end position="1207"/>
    </location>
</feature>
<feature type="region of interest" description="Disordered" evidence="1">
    <location>
        <begin position="120"/>
        <end position="214"/>
    </location>
</feature>
<dbReference type="EMBL" id="CAJOAZ010000887">
    <property type="protein sequence ID" value="CAF3729774.1"/>
    <property type="molecule type" value="Genomic_DNA"/>
</dbReference>
<evidence type="ECO:0000313" key="2">
    <source>
        <dbReference type="EMBL" id="CAF3729774.1"/>
    </source>
</evidence>
<feature type="region of interest" description="Disordered" evidence="1">
    <location>
        <begin position="1"/>
        <end position="72"/>
    </location>
</feature>
<feature type="compositionally biased region" description="Basic residues" evidence="1">
    <location>
        <begin position="7"/>
        <end position="19"/>
    </location>
</feature>
<feature type="compositionally biased region" description="Polar residues" evidence="1">
    <location>
        <begin position="166"/>
        <end position="177"/>
    </location>
</feature>
<gene>
    <name evidence="2" type="ORF">OXD698_LOCUS14197</name>
</gene>
<feature type="region of interest" description="Disordered" evidence="1">
    <location>
        <begin position="1143"/>
        <end position="1164"/>
    </location>
</feature>
<feature type="region of interest" description="Disordered" evidence="1">
    <location>
        <begin position="478"/>
        <end position="506"/>
    </location>
</feature>
<feature type="compositionally biased region" description="Pro residues" evidence="1">
    <location>
        <begin position="1369"/>
        <end position="1384"/>
    </location>
</feature>
<feature type="region of interest" description="Disordered" evidence="1">
    <location>
        <begin position="1704"/>
        <end position="1735"/>
    </location>
</feature>
<feature type="compositionally biased region" description="Basic residues" evidence="1">
    <location>
        <begin position="478"/>
        <end position="493"/>
    </location>
</feature>
<feature type="region of interest" description="Disordered" evidence="1">
    <location>
        <begin position="1262"/>
        <end position="1290"/>
    </location>
</feature>
<feature type="compositionally biased region" description="Low complexity" evidence="1">
    <location>
        <begin position="1278"/>
        <end position="1290"/>
    </location>
</feature>
<feature type="compositionally biased region" description="Low complexity" evidence="1">
    <location>
        <begin position="1722"/>
        <end position="1735"/>
    </location>
</feature>
<feature type="compositionally biased region" description="Polar residues" evidence="1">
    <location>
        <begin position="22"/>
        <end position="42"/>
    </location>
</feature>
<feature type="compositionally biased region" description="Low complexity" evidence="1">
    <location>
        <begin position="51"/>
        <end position="69"/>
    </location>
</feature>
<feature type="region of interest" description="Disordered" evidence="1">
    <location>
        <begin position="968"/>
        <end position="1000"/>
    </location>
</feature>
<sequence>MEEIQYHHHHHHHVHHGHHGIQDNNNEHQYATSLHGTGNFDITTEDYHNNQQQQQQIEQQQQQQQQQQQNITQPSLSVPKAVYNVPANQTSGGGVQSTGSFHSVASLDAAAEMAKYFPDARTPSLSPSRHQLEVGGQAQSTAVSHTRTTTTTNTVNAGPHFPEFSPSGTQQLPQSVRASFMAEQQRPIRQPGPPGPTGPPGPSQLPAGIPSFPSQIEGLSVSQAVVNDVLVDLQTKVINETMQQYQEGSTDGPFFEPLPPIYIEAPQPTIILRSDINRLRAELNNSVRPQVVYRHPSDGNQFQQQQQHQQQQQQHFQQNAFQTPRFPGPSRQQVPQECYGDYGNSAFANSDEYKTTTTISDEQREENESRLYNEAESSMFNDDNINVNVQSTSDLQGLSATSFDRYASPYQPSSFHPNFEEQQQGNEQAVSALSQRISNEEVGTPDNMPIQQRQEITFDIDNCIIRCFEAHRQRLARRRAARQARRAKRHKQTGHSNRQKDQQLYQNDGYQTFSTERSYSSYGGADNAPWQKQTILSSHYSDTLPASMNTSGSVRTSEKSYVPIGEYDYANTAQSTSLSPDIPHYQSSDIVNTQTTQVPFSNLSTLHMNVASTTEMQPSATDYHEFRPSNTQETYINSKGFDYPSYQAYTSSNDLQQQSSHEQQQEQTSFEYGNQLPYPTFSSTEATVPDDIQQLTSDYYQQHHRQASTQFIQTQETDVQSSSTFDYTVDSTQSQVPAYNYQNIEQQVLQYPYNIENLQQQSLDFDALENNIYNLPTTDFQQAEQKQTFNYANQKLSSADYYQQQVLSVPISQTQDIYGQPSGSYEYRQDSYSNEGPGYDYQSIDQQSSEYPYDSRDAQQMLQQDSYNYTNANEQRQQFDYSPQEISSSDYYKQSPISQAQEPYIHPNGTYGYTTDNGKASAYDYQNIEQQPTFDYRTEDTSTYISPESNIQPTEPKHPYDFTSQALSSSDYYQQQPPSIPTSQAQGPYDPVGGTLDYVTGTGHSQVQAYDHQNTEQQSFQFPYNTENIEQQKPFELKNDDTGTYISPETNTHQTEQKQPYDYTSQALSTSDYYQQRPVSDPIPEAQETYDQTVEPFEFNKGGFKHQEPLFDYQNTDQQSSHYSYNLEDTRQQVPLQETLNFSSEATTAQSTSETDNQQPDSKQKIDYSNQTITASDQYQQKPGSIPISQIYDSQPVNRRLNGSSIPTGTVEYTRKLIYSNEPSTDNIVKDPLRKRSHQHEESETFSINDYLKRFESESYSQQTGGHVKSSDDYQSITTTTTTPNTVQPTADIYQTAGTAHTYDLKNYTNESLESGTSHPVPPTSSTCEEDPQHLLQHTSISEQIHEPVQQSELRTEVEASIYDTYSSLPPPPPPPPLPPPPPSSATKEIDHQQGSTTANLNDFPAPPTPERNSYQMTQQRPSRSFASIIPTTDQPSIYSDHQPLQLTSPTSSDNRSDEDIKEDEEIFDLRECIARCYAKYRESWNREQQRQYEQQIGGSQHSHSDINLADNQQMRTSMPPSSQQYIQQSNTFIAVHCGNQEQRQQQQQPRKSFNKDEIHCSDGWTQTASLDVMKQSNIAQHAYDQTPPSFDTKPYIPQVSSTRDFSTDSRGQQTIEYSPPLIAPQTHHVTSVMPSPTPSPYDEYGNQEQQQQQQIYDHSLPVPPHLSFNETDYQSNVSFSSQITPQRQKYENIPFHKHIDDEQQQHRYRAHSEPASIQQDSLASNPPSLSLSSNLLDQHSKRSNSIPMIHHQEQQSQLPPVRILDNGRAYETEALVRRHVPQIDPKTGLCLVPCPETQKYAHLPPHLRPELFCIELPPASSLPPVPSSPSLPSEQQSYHHHQQQQHQQQDQQQQQQQRWCVRCCCVPGKTLIKKVVYRQVDDQQQNRQEAEYDYSSMMDQMSTRISVRYGNDTMEEGEPFVTGNYCEKLRVIDFPVYVSGKNDPNLTPLVPVN</sequence>
<feature type="region of interest" description="Disordered" evidence="1">
    <location>
        <begin position="1823"/>
        <end position="1851"/>
    </location>
</feature>
<feature type="region of interest" description="Disordered" evidence="1">
    <location>
        <begin position="815"/>
        <end position="853"/>
    </location>
</feature>
<proteinExistence type="predicted"/>
<feature type="region of interest" description="Disordered" evidence="1">
    <location>
        <begin position="1622"/>
        <end position="1655"/>
    </location>
</feature>
<feature type="compositionally biased region" description="Low complexity" evidence="1">
    <location>
        <begin position="1143"/>
        <end position="1155"/>
    </location>
</feature>
<organism evidence="2 3">
    <name type="scientific">Adineta steineri</name>
    <dbReference type="NCBI Taxonomy" id="433720"/>
    <lineage>
        <taxon>Eukaryota</taxon>
        <taxon>Metazoa</taxon>
        <taxon>Spiralia</taxon>
        <taxon>Gnathifera</taxon>
        <taxon>Rotifera</taxon>
        <taxon>Eurotatoria</taxon>
        <taxon>Bdelloidea</taxon>
        <taxon>Adinetida</taxon>
        <taxon>Adinetidae</taxon>
        <taxon>Adineta</taxon>
    </lineage>
</organism>
<feature type="compositionally biased region" description="Low complexity" evidence="1">
    <location>
        <begin position="968"/>
        <end position="977"/>
    </location>
</feature>
<evidence type="ECO:0000256" key="1">
    <source>
        <dbReference type="SAM" id="MobiDB-lite"/>
    </source>
</evidence>
<dbReference type="Proteomes" id="UP000663844">
    <property type="component" value="Unassembled WGS sequence"/>
</dbReference>
<feature type="compositionally biased region" description="Polar residues" evidence="1">
    <location>
        <begin position="1042"/>
        <end position="1060"/>
    </location>
</feature>
<feature type="region of interest" description="Disordered" evidence="1">
    <location>
        <begin position="1310"/>
        <end position="1332"/>
    </location>
</feature>
<comment type="caution">
    <text evidence="2">The sequence shown here is derived from an EMBL/GenBank/DDBJ whole genome shotgun (WGS) entry which is preliminary data.</text>
</comment>